<name>A0ABV7Z6G4_9DEIO</name>
<dbReference type="SMART" id="SM01260">
    <property type="entry name" value="LANC_like"/>
    <property type="match status" value="1"/>
</dbReference>
<evidence type="ECO:0000313" key="1">
    <source>
        <dbReference type="EMBL" id="MFC3832883.1"/>
    </source>
</evidence>
<dbReference type="RefSeq" id="WP_322474772.1">
    <property type="nucleotide sequence ID" value="NZ_JBHRZG010000009.1"/>
</dbReference>
<protein>
    <submittedName>
        <fullName evidence="1">Lanthionine synthetase LanC family protein</fullName>
    </submittedName>
</protein>
<keyword evidence="2" id="KW-1185">Reference proteome</keyword>
<dbReference type="PRINTS" id="PR01950">
    <property type="entry name" value="LANCSUPER"/>
</dbReference>
<sequence length="415" mass="46691">MNKILGSNLDIWLDRVALLAEEDNIEELGIDKFNIGITDGRLCLALLFIVLYRRTSTGKYKFIAQKQINRSLEILEDHPKLINNLGLYNGFSGLIYILSDLYKNEGLYKNALLFLASEHEKVVYGQYLNYSDRQSLPLDSYDLISGLVGIGLSRLKYSASTTNKDSLLHHIITILCKHSNKEKPFITMRRDYNEWDLVTYNAFDGIINLGMAHGIMGVISLISKYQQVYNDKNTIQSQNKLCDLAMKGVLEVNHEIEYANCLVEKEGHLKRDRQYRGVSWCYGNVGAAIGFRRATQTGYSNPRVNEILYSLMDRKSSHLSKYTAGTTMCHGVSGIARTAKSMDNDEIYNEMIEFISEVFNHSDSMGGFFDVRNSNGIRSVHKSISSLDGSIGPAISLILDGTSIASPLDEIMLIT</sequence>
<proteinExistence type="predicted"/>
<comment type="caution">
    <text evidence="1">The sequence shown here is derived from an EMBL/GenBank/DDBJ whole genome shotgun (WGS) entry which is preliminary data.</text>
</comment>
<dbReference type="Pfam" id="PF05147">
    <property type="entry name" value="LANC_like"/>
    <property type="match status" value="1"/>
</dbReference>
<dbReference type="EMBL" id="JBHRZG010000009">
    <property type="protein sequence ID" value="MFC3832883.1"/>
    <property type="molecule type" value="Genomic_DNA"/>
</dbReference>
<evidence type="ECO:0000313" key="2">
    <source>
        <dbReference type="Proteomes" id="UP001595803"/>
    </source>
</evidence>
<organism evidence="1 2">
    <name type="scientific">Deinococcus rufus</name>
    <dbReference type="NCBI Taxonomy" id="2136097"/>
    <lineage>
        <taxon>Bacteria</taxon>
        <taxon>Thermotogati</taxon>
        <taxon>Deinococcota</taxon>
        <taxon>Deinococci</taxon>
        <taxon>Deinococcales</taxon>
        <taxon>Deinococcaceae</taxon>
        <taxon>Deinococcus</taxon>
    </lineage>
</organism>
<dbReference type="Gene3D" id="1.50.10.20">
    <property type="match status" value="1"/>
</dbReference>
<dbReference type="InterPro" id="IPR007822">
    <property type="entry name" value="LANC-like"/>
</dbReference>
<accession>A0ABV7Z6G4</accession>
<gene>
    <name evidence="1" type="ORF">ACFOSB_08440</name>
</gene>
<dbReference type="PRINTS" id="PR01955">
    <property type="entry name" value="LANCFRANKIA"/>
</dbReference>
<dbReference type="SUPFAM" id="SSF158745">
    <property type="entry name" value="LanC-like"/>
    <property type="match status" value="1"/>
</dbReference>
<dbReference type="Proteomes" id="UP001595803">
    <property type="component" value="Unassembled WGS sequence"/>
</dbReference>
<reference evidence="2" key="1">
    <citation type="journal article" date="2019" name="Int. J. Syst. Evol. Microbiol.">
        <title>The Global Catalogue of Microorganisms (GCM) 10K type strain sequencing project: providing services to taxonomists for standard genome sequencing and annotation.</title>
        <authorList>
            <consortium name="The Broad Institute Genomics Platform"/>
            <consortium name="The Broad Institute Genome Sequencing Center for Infectious Disease"/>
            <person name="Wu L."/>
            <person name="Ma J."/>
        </authorList>
    </citation>
    <scope>NUCLEOTIDE SEQUENCE [LARGE SCALE GENOMIC DNA]</scope>
    <source>
        <strain evidence="2">CCTCC AB 2017081</strain>
    </source>
</reference>